<dbReference type="InterPro" id="IPR027623">
    <property type="entry name" value="AmmeMemoSam_A"/>
</dbReference>
<protein>
    <recommendedName>
        <fullName evidence="1">Protein McpCs1_08310</fullName>
    </recommendedName>
</protein>
<evidence type="ECO:0000313" key="4">
    <source>
        <dbReference type="Proteomes" id="UP001283212"/>
    </source>
</evidence>
<dbReference type="AlphaFoldDB" id="A0AAE4MEH3"/>
<dbReference type="InterPro" id="IPR027485">
    <property type="entry name" value="AMMECR1_N"/>
</dbReference>
<accession>A0AAE4MEH3</accession>
<dbReference type="PANTHER" id="PTHR13016">
    <property type="entry name" value="AMMECR1 HOMOLOG"/>
    <property type="match status" value="1"/>
</dbReference>
<reference evidence="3 4" key="1">
    <citation type="submission" date="2023-06" db="EMBL/GenBank/DDBJ databases">
        <title>Genome sequence of Methancorpusculaceae sp. Cs1.</title>
        <authorList>
            <person name="Protasov E."/>
            <person name="Platt K."/>
            <person name="Poehlein A."/>
            <person name="Daniel R."/>
            <person name="Brune A."/>
        </authorList>
    </citation>
    <scope>NUCLEOTIDE SEQUENCE [LARGE SCALE GENOMIC DNA]</scope>
    <source>
        <strain evidence="3 4">Cs1</strain>
    </source>
</reference>
<dbReference type="SUPFAM" id="SSF143447">
    <property type="entry name" value="AMMECR1-like"/>
    <property type="match status" value="1"/>
</dbReference>
<dbReference type="Proteomes" id="UP001283212">
    <property type="component" value="Unassembled WGS sequence"/>
</dbReference>
<dbReference type="InterPro" id="IPR036071">
    <property type="entry name" value="AMMECR1_dom_sf"/>
</dbReference>
<dbReference type="Pfam" id="PF01871">
    <property type="entry name" value="AMMECR1"/>
    <property type="match status" value="1"/>
</dbReference>
<evidence type="ECO:0000256" key="1">
    <source>
        <dbReference type="HAMAP-Rule" id="MF_00645"/>
    </source>
</evidence>
<dbReference type="NCBIfam" id="TIGR00296">
    <property type="entry name" value="TIGR00296 family protein"/>
    <property type="match status" value="1"/>
</dbReference>
<evidence type="ECO:0000259" key="2">
    <source>
        <dbReference type="PROSITE" id="PS51112"/>
    </source>
</evidence>
<feature type="domain" description="AMMECR1" evidence="2">
    <location>
        <begin position="10"/>
        <end position="189"/>
    </location>
</feature>
<sequence length="189" mass="20720">MSIMNLLTDEDGEFALARARTLVEAVVKRKPVEEIEYRPAFSAKRGVFVTLSEFGDLRGCIGIPYPVMPLSEALEDAAVSAAVRDPRFRPVSPSELENISIEVTVLTPPEALICSPTERPEHVEVGRHGLIAKAGSRSGLLLPQVATEYGWTPAEFLSQTCIKAGLPQSAWRESSCNIFLFEGQIFSEE</sequence>
<dbReference type="EMBL" id="JAWDKB010000003">
    <property type="protein sequence ID" value="MDV0443455.1"/>
    <property type="molecule type" value="Genomic_DNA"/>
</dbReference>
<dbReference type="InterPro" id="IPR023472">
    <property type="entry name" value="Uncharacterised_MJ0810"/>
</dbReference>
<dbReference type="NCBIfam" id="TIGR04335">
    <property type="entry name" value="AmmeMemoSam_A"/>
    <property type="match status" value="1"/>
</dbReference>
<dbReference type="PROSITE" id="PS51112">
    <property type="entry name" value="AMMECR1"/>
    <property type="match status" value="1"/>
</dbReference>
<dbReference type="Gene3D" id="3.30.1490.150">
    <property type="entry name" value="Hypothetical protein ph0010, domain 2"/>
    <property type="match status" value="1"/>
</dbReference>
<proteinExistence type="inferred from homology"/>
<dbReference type="InterPro" id="IPR002733">
    <property type="entry name" value="AMMECR1_domain"/>
</dbReference>
<name>A0AAE4MEH3_9EURY</name>
<dbReference type="InterPro" id="IPR023473">
    <property type="entry name" value="AMMECR1"/>
</dbReference>
<dbReference type="Gene3D" id="3.30.700.20">
    <property type="entry name" value="Hypothetical protein ph0010, domain 1"/>
    <property type="match status" value="1"/>
</dbReference>
<dbReference type="PANTHER" id="PTHR13016:SF0">
    <property type="entry name" value="AMME SYNDROME CANDIDATE GENE 1 PROTEIN"/>
    <property type="match status" value="1"/>
</dbReference>
<dbReference type="HAMAP" id="MF_00645">
    <property type="entry name" value="AMMECR1"/>
    <property type="match status" value="1"/>
</dbReference>
<organism evidence="3 4">
    <name type="scientific">Methanorbis rubei</name>
    <dbReference type="NCBI Taxonomy" id="3028300"/>
    <lineage>
        <taxon>Archaea</taxon>
        <taxon>Methanobacteriati</taxon>
        <taxon>Methanobacteriota</taxon>
        <taxon>Stenosarchaea group</taxon>
        <taxon>Methanomicrobia</taxon>
        <taxon>Methanomicrobiales</taxon>
        <taxon>Methanocorpusculaceae</taxon>
        <taxon>Methanorbis</taxon>
    </lineage>
</organism>
<evidence type="ECO:0000313" key="3">
    <source>
        <dbReference type="EMBL" id="MDV0443455.1"/>
    </source>
</evidence>
<comment type="caution">
    <text evidence="3">The sequence shown here is derived from an EMBL/GenBank/DDBJ whole genome shotgun (WGS) entry which is preliminary data.</text>
</comment>
<keyword evidence="4" id="KW-1185">Reference proteome</keyword>
<gene>
    <name evidence="3" type="ORF">McpCs1_08310</name>
</gene>